<keyword evidence="1" id="KW-1133">Transmembrane helix</keyword>
<evidence type="ECO:0000313" key="3">
    <source>
        <dbReference type="Proteomes" id="UP000007967"/>
    </source>
</evidence>
<organism evidence="2 3">
    <name type="scientific">Kribbella flavida (strain DSM 17836 / JCM 10339 / NBRC 14399)</name>
    <dbReference type="NCBI Taxonomy" id="479435"/>
    <lineage>
        <taxon>Bacteria</taxon>
        <taxon>Bacillati</taxon>
        <taxon>Actinomycetota</taxon>
        <taxon>Actinomycetes</taxon>
        <taxon>Propionibacteriales</taxon>
        <taxon>Kribbellaceae</taxon>
        <taxon>Kribbella</taxon>
    </lineage>
</organism>
<feature type="transmembrane region" description="Helical" evidence="1">
    <location>
        <begin position="177"/>
        <end position="200"/>
    </location>
</feature>
<evidence type="ECO:0000313" key="2">
    <source>
        <dbReference type="EMBL" id="ADB33279.1"/>
    </source>
</evidence>
<dbReference type="Pfam" id="PF14023">
    <property type="entry name" value="Bestrophin-like"/>
    <property type="match status" value="1"/>
</dbReference>
<feature type="transmembrane region" description="Helical" evidence="1">
    <location>
        <begin position="206"/>
        <end position="227"/>
    </location>
</feature>
<dbReference type="HOGENOM" id="CLU_090342_1_0_11"/>
<dbReference type="STRING" id="479435.Kfla_4243"/>
<dbReference type="EMBL" id="CP001736">
    <property type="protein sequence ID" value="ADB33279.1"/>
    <property type="molecule type" value="Genomic_DNA"/>
</dbReference>
<protein>
    <recommendedName>
        <fullName evidence="4">Integral membrane protein</fullName>
    </recommendedName>
</protein>
<name>D2PTZ6_KRIFD</name>
<reference evidence="3" key="1">
    <citation type="submission" date="2009-09" db="EMBL/GenBank/DDBJ databases">
        <title>The complete genome of Kribbella flavida DSM 17836.</title>
        <authorList>
            <consortium name="US DOE Joint Genome Institute (JGI-PGF)"/>
            <person name="Lucas S."/>
            <person name="Copeland A."/>
            <person name="Lapidus A."/>
            <person name="Glavina del Rio T."/>
            <person name="Dalin E."/>
            <person name="Tice H."/>
            <person name="Bruce D."/>
            <person name="Goodwin L."/>
            <person name="Pitluck S."/>
            <person name="Kyrpides N."/>
            <person name="Mavromatis K."/>
            <person name="Ivanova N."/>
            <person name="Saunders E."/>
            <person name="Brettin T."/>
            <person name="Detter J.C."/>
            <person name="Han C."/>
            <person name="Larimer F."/>
            <person name="Land M."/>
            <person name="Hauser L."/>
            <person name="Markowitz V."/>
            <person name="Cheng J.-F."/>
            <person name="Hugenholtz P."/>
            <person name="Woyke T."/>
            <person name="Wu D."/>
            <person name="Pukall R."/>
            <person name="Klenk H.-P."/>
            <person name="Eisen J.A."/>
        </authorList>
    </citation>
    <scope>NUCLEOTIDE SEQUENCE [LARGE SCALE GENOMIC DNA]</scope>
    <source>
        <strain evidence="3">DSM 17836 / JCM 10339 / NBRC 14399</strain>
    </source>
</reference>
<dbReference type="OrthoDB" id="3427059at2"/>
<gene>
    <name evidence="2" type="ordered locus">Kfla_4243</name>
</gene>
<keyword evidence="1" id="KW-0812">Transmembrane</keyword>
<evidence type="ECO:0008006" key="4">
    <source>
        <dbReference type="Google" id="ProtNLM"/>
    </source>
</evidence>
<dbReference type="Proteomes" id="UP000007967">
    <property type="component" value="Chromosome"/>
</dbReference>
<reference evidence="2 3" key="2">
    <citation type="journal article" date="2010" name="Stand. Genomic Sci.">
        <title>Complete genome sequence of Kribbella flavida type strain (IFO 14399).</title>
        <authorList>
            <person name="Pukall R."/>
            <person name="Lapidus A."/>
            <person name="Glavina Del Rio T."/>
            <person name="Copeland A."/>
            <person name="Tice H."/>
            <person name="Cheng J.-F."/>
            <person name="Lucas S."/>
            <person name="Chen F."/>
            <person name="Nolan M."/>
            <person name="LaButti K."/>
            <person name="Pati A."/>
            <person name="Ivanova N."/>
            <person name="Mavrommatis K."/>
            <person name="Mikhailova N."/>
            <person name="Pitluck S."/>
            <person name="Bruce D."/>
            <person name="Goodwin L."/>
            <person name="Land M."/>
            <person name="Hauser L."/>
            <person name="Chang Y.-J."/>
            <person name="Jeffries C.D."/>
            <person name="Chen A."/>
            <person name="Palaniappan K."/>
            <person name="Chain P."/>
            <person name="Rohde M."/>
            <person name="Goeker M."/>
            <person name="Bristow J."/>
            <person name="Eisen J.A."/>
            <person name="Markowitz V."/>
            <person name="Hugenholtz P."/>
            <person name="Kyrpides N.C."/>
            <person name="Klenk H.-P."/>
            <person name="Brettin T."/>
        </authorList>
    </citation>
    <scope>NUCLEOTIDE SEQUENCE [LARGE SCALE GENOMIC DNA]</scope>
    <source>
        <strain evidence="3">DSM 17836 / JCM 10339 / NBRC 14399</strain>
    </source>
</reference>
<dbReference type="AlphaFoldDB" id="D2PTZ6"/>
<proteinExistence type="predicted"/>
<keyword evidence="1" id="KW-0472">Membrane</keyword>
<sequence>MSLFFSGLFWVLGLMMVTAVLAVILRKARQRFGREANNEVAGQVFTIVGGVNVVIAAFVLISLFDATDKADENTYQEANALVAVRWASESLAEPARSRVEELTQSYANEVVQVEWPALRAGGPVGGQGWELLSELQGEVERVPTRTDREENSRIEASTQLWNVYQARQDRLNASGNGVSAIVWFAILVGSAMSVGLMFMFGGPGVYSYAVIVSMLSGAIALMLFAIYQLQDPFSGGASVGPDAYVAALTRLARSG</sequence>
<dbReference type="KEGG" id="kfl:Kfla_4243"/>
<dbReference type="RefSeq" id="WP_012921833.1">
    <property type="nucleotide sequence ID" value="NC_013729.1"/>
</dbReference>
<evidence type="ECO:0000256" key="1">
    <source>
        <dbReference type="SAM" id="Phobius"/>
    </source>
</evidence>
<dbReference type="eggNOG" id="ENOG5030DSB">
    <property type="taxonomic scope" value="Bacteria"/>
</dbReference>
<dbReference type="InterPro" id="IPR025333">
    <property type="entry name" value="DUF4239"/>
</dbReference>
<accession>D2PTZ6</accession>
<keyword evidence="3" id="KW-1185">Reference proteome</keyword>
<feature type="transmembrane region" description="Helical" evidence="1">
    <location>
        <begin position="46"/>
        <end position="64"/>
    </location>
</feature>